<evidence type="ECO:0000313" key="7">
    <source>
        <dbReference type="Proteomes" id="UP001521116"/>
    </source>
</evidence>
<evidence type="ECO:0000259" key="5">
    <source>
        <dbReference type="SMART" id="SM00066"/>
    </source>
</evidence>
<dbReference type="InterPro" id="IPR001138">
    <property type="entry name" value="Zn2Cys6_DnaBD"/>
</dbReference>
<dbReference type="Pfam" id="PF00172">
    <property type="entry name" value="Zn_clus"/>
    <property type="match status" value="1"/>
</dbReference>
<reference evidence="6 7" key="1">
    <citation type="submission" date="2024-02" db="EMBL/GenBank/DDBJ databases">
        <title>De novo assembly and annotation of 12 fungi associated with fruit tree decline syndrome in Ontario, Canada.</title>
        <authorList>
            <person name="Sulman M."/>
            <person name="Ellouze W."/>
            <person name="Ilyukhin E."/>
        </authorList>
    </citation>
    <scope>NUCLEOTIDE SEQUENCE [LARGE SCALE GENOMIC DNA]</scope>
    <source>
        <strain evidence="6 7">M1-105</strain>
    </source>
</reference>
<feature type="compositionally biased region" description="Polar residues" evidence="4">
    <location>
        <begin position="542"/>
        <end position="556"/>
    </location>
</feature>
<protein>
    <recommendedName>
        <fullName evidence="5">Zn(2)-C6 fungal-type domain-containing protein</fullName>
    </recommendedName>
</protein>
<accession>A0ABR3SIM8</accession>
<comment type="caution">
    <text evidence="6">The sequence shown here is derived from an EMBL/GenBank/DDBJ whole genome shotgun (WGS) entry which is preliminary data.</text>
</comment>
<feature type="region of interest" description="Disordered" evidence="4">
    <location>
        <begin position="542"/>
        <end position="577"/>
    </location>
</feature>
<dbReference type="EMBL" id="JAJVDC020000142">
    <property type="protein sequence ID" value="KAL1621981.1"/>
    <property type="molecule type" value="Genomic_DNA"/>
</dbReference>
<dbReference type="PANTHER" id="PTHR31001:SF40">
    <property type="entry name" value="ZN(II)2CYS6 TRANSCRIPTION FACTOR (EUROFUNG)"/>
    <property type="match status" value="1"/>
</dbReference>
<dbReference type="PANTHER" id="PTHR31001">
    <property type="entry name" value="UNCHARACTERIZED TRANSCRIPTIONAL REGULATORY PROTEIN"/>
    <property type="match status" value="1"/>
</dbReference>
<feature type="region of interest" description="Disordered" evidence="4">
    <location>
        <begin position="1"/>
        <end position="46"/>
    </location>
</feature>
<organism evidence="6 7">
    <name type="scientific">Neofusicoccum ribis</name>
    <dbReference type="NCBI Taxonomy" id="45134"/>
    <lineage>
        <taxon>Eukaryota</taxon>
        <taxon>Fungi</taxon>
        <taxon>Dikarya</taxon>
        <taxon>Ascomycota</taxon>
        <taxon>Pezizomycotina</taxon>
        <taxon>Dothideomycetes</taxon>
        <taxon>Dothideomycetes incertae sedis</taxon>
        <taxon>Botryosphaeriales</taxon>
        <taxon>Botryosphaeriaceae</taxon>
        <taxon>Neofusicoccum</taxon>
    </lineage>
</organism>
<dbReference type="CDD" id="cd12148">
    <property type="entry name" value="fungal_TF_MHR"/>
    <property type="match status" value="1"/>
</dbReference>
<feature type="compositionally biased region" description="Low complexity" evidence="4">
    <location>
        <begin position="514"/>
        <end position="525"/>
    </location>
</feature>
<keyword evidence="2" id="KW-0479">Metal-binding</keyword>
<feature type="region of interest" description="Disordered" evidence="4">
    <location>
        <begin position="508"/>
        <end position="530"/>
    </location>
</feature>
<sequence length="684" mass="76169">MASPDSYNPHAQRESPSQTERSSSSQPGSSKSHGGAHHQGVPPKIRRRNRLITSCLECRSPPLKRASRRRKLKCDKLHPCTNCTRFSRDCVFLAPALDAASQLKLAEIKEKMGSLERTLEEDIARKKEGRSRSESRPGSKLPGLEDVSTEEDASELEEERGLEPTPLAIEDAPYDDNVCDDNLVDLGVQFGRMRITERIGGFVRPKLAQEYWLAVHPVAPTVHRPSFERQYAAFWRDISNGLEPRASLQALVLSAMLSAAVSLSEDTITTEYGTTKSELVDNFKEGTEAALSRANVVRTTKLETLQAFVMYLVVLGKIQNFRSAMEKRYGPMLDVKNPLHHMWQLVYNILSLRLILMVLHRYSSNMHRVMPDRLRTQMLNSATLLIENAIALDTHPSLKPWVWYGGAHQQWHTGLLLMAEVYAKEPNPSYEERVWRCLDYVFELPPSMNIIDKAKYIIGGIRDRTLVYQSIRRMRAPTDMEQPMGPRPYTTAINHAARFWYPTMAKVSRERTGSPSASDPSSSAANTPNMHAAYGQMGQQHVPVTTQPSSAPTTNYEMGPSDDTPRHGAYSQAPNPLAAPTPYGMPNMFNMSPGDSGSMGSGGVGGSPGDEAMLEIDWNEWDKLFPQQMANGNPADMYIPDFTYPPLHPPEQTGQGQQTGSASHTSMSSGLPWGHVGSSQPRPQ</sequence>
<name>A0ABR3SIM8_9PEZI</name>
<evidence type="ECO:0000256" key="4">
    <source>
        <dbReference type="SAM" id="MobiDB-lite"/>
    </source>
</evidence>
<gene>
    <name evidence="6" type="ORF">SLS56_008925</name>
</gene>
<dbReference type="Proteomes" id="UP001521116">
    <property type="component" value="Unassembled WGS sequence"/>
</dbReference>
<feature type="region of interest" description="Disordered" evidence="4">
    <location>
        <begin position="119"/>
        <end position="171"/>
    </location>
</feature>
<dbReference type="SMART" id="SM00066">
    <property type="entry name" value="GAL4"/>
    <property type="match status" value="1"/>
</dbReference>
<feature type="compositionally biased region" description="Basic and acidic residues" evidence="4">
    <location>
        <begin position="119"/>
        <end position="137"/>
    </location>
</feature>
<proteinExistence type="predicted"/>
<comment type="subcellular location">
    <subcellularLocation>
        <location evidence="1">Nucleus</location>
    </subcellularLocation>
</comment>
<keyword evidence="7" id="KW-1185">Reference proteome</keyword>
<dbReference type="InterPro" id="IPR036864">
    <property type="entry name" value="Zn2-C6_fun-type_DNA-bd_sf"/>
</dbReference>
<dbReference type="CDD" id="cd00067">
    <property type="entry name" value="GAL4"/>
    <property type="match status" value="1"/>
</dbReference>
<dbReference type="SUPFAM" id="SSF57701">
    <property type="entry name" value="Zn2/Cys6 DNA-binding domain"/>
    <property type="match status" value="1"/>
</dbReference>
<evidence type="ECO:0000313" key="6">
    <source>
        <dbReference type="EMBL" id="KAL1621981.1"/>
    </source>
</evidence>
<feature type="domain" description="Zn(2)-C6 fungal-type" evidence="5">
    <location>
        <begin position="49"/>
        <end position="101"/>
    </location>
</feature>
<evidence type="ECO:0000256" key="2">
    <source>
        <dbReference type="ARBA" id="ARBA00022723"/>
    </source>
</evidence>
<dbReference type="Pfam" id="PF04082">
    <property type="entry name" value="Fungal_trans"/>
    <property type="match status" value="1"/>
</dbReference>
<feature type="compositionally biased region" description="Low complexity" evidence="4">
    <location>
        <begin position="14"/>
        <end position="32"/>
    </location>
</feature>
<dbReference type="InterPro" id="IPR050613">
    <property type="entry name" value="Sec_Metabolite_Reg"/>
</dbReference>
<evidence type="ECO:0000256" key="3">
    <source>
        <dbReference type="ARBA" id="ARBA00023242"/>
    </source>
</evidence>
<dbReference type="InterPro" id="IPR007219">
    <property type="entry name" value="XnlR_reg_dom"/>
</dbReference>
<dbReference type="Gene3D" id="4.10.240.10">
    <property type="entry name" value="Zn(2)-C6 fungal-type DNA-binding domain"/>
    <property type="match status" value="1"/>
</dbReference>
<evidence type="ECO:0000256" key="1">
    <source>
        <dbReference type="ARBA" id="ARBA00004123"/>
    </source>
</evidence>
<feature type="compositionally biased region" description="Acidic residues" evidence="4">
    <location>
        <begin position="147"/>
        <end position="160"/>
    </location>
</feature>
<keyword evidence="3" id="KW-0539">Nucleus</keyword>
<feature type="region of interest" description="Disordered" evidence="4">
    <location>
        <begin position="634"/>
        <end position="684"/>
    </location>
</feature>